<keyword evidence="2" id="KW-1185">Reference proteome</keyword>
<sequence length="145" mass="16746">MSVASEASQVNLDFLINELGLQQVSNTSLFRKGNYFVISPSVQNKSNTFELGESLMKKFNPETDEGYLLIRLKEKFLMCKLHPFQRKMMTTETEKSTKSKPSFWKFHVIESIIPRIENSGDRELTFKIQAPTNKQLISFFGKENV</sequence>
<accession>A0ABR8R9G1</accession>
<dbReference type="Proteomes" id="UP000640786">
    <property type="component" value="Unassembled WGS sequence"/>
</dbReference>
<evidence type="ECO:0000313" key="1">
    <source>
        <dbReference type="EMBL" id="MBD7944167.1"/>
    </source>
</evidence>
<organism evidence="1 2">
    <name type="scientific">Psychrobacillus faecigallinarum</name>
    <dbReference type="NCBI Taxonomy" id="2762235"/>
    <lineage>
        <taxon>Bacteria</taxon>
        <taxon>Bacillati</taxon>
        <taxon>Bacillota</taxon>
        <taxon>Bacilli</taxon>
        <taxon>Bacillales</taxon>
        <taxon>Bacillaceae</taxon>
        <taxon>Psychrobacillus</taxon>
    </lineage>
</organism>
<name>A0ABR8R9G1_9BACI</name>
<gene>
    <name evidence="1" type="ORF">H9650_08550</name>
</gene>
<dbReference type="EMBL" id="JACSQO010000003">
    <property type="protein sequence ID" value="MBD7944167.1"/>
    <property type="molecule type" value="Genomic_DNA"/>
</dbReference>
<dbReference type="RefSeq" id="WP_144538530.1">
    <property type="nucleotide sequence ID" value="NZ_JACSQO010000003.1"/>
</dbReference>
<protein>
    <recommendedName>
        <fullName evidence="3">Competence protein</fullName>
    </recommendedName>
</protein>
<comment type="caution">
    <text evidence="1">The sequence shown here is derived from an EMBL/GenBank/DDBJ whole genome shotgun (WGS) entry which is preliminary data.</text>
</comment>
<evidence type="ECO:0000313" key="2">
    <source>
        <dbReference type="Proteomes" id="UP000640786"/>
    </source>
</evidence>
<evidence type="ECO:0008006" key="3">
    <source>
        <dbReference type="Google" id="ProtNLM"/>
    </source>
</evidence>
<reference evidence="1 2" key="1">
    <citation type="submission" date="2020-08" db="EMBL/GenBank/DDBJ databases">
        <title>A Genomic Blueprint of the Chicken Gut Microbiome.</title>
        <authorList>
            <person name="Gilroy R."/>
            <person name="Ravi A."/>
            <person name="Getino M."/>
            <person name="Pursley I."/>
            <person name="Horton D.L."/>
            <person name="Alikhan N.-F."/>
            <person name="Baker D."/>
            <person name="Gharbi K."/>
            <person name="Hall N."/>
            <person name="Watson M."/>
            <person name="Adriaenssens E.M."/>
            <person name="Foster-Nyarko E."/>
            <person name="Jarju S."/>
            <person name="Secka A."/>
            <person name="Antonio M."/>
            <person name="Oren A."/>
            <person name="Chaudhuri R."/>
            <person name="La Ragione R.M."/>
            <person name="Hildebrand F."/>
            <person name="Pallen M.J."/>
        </authorList>
    </citation>
    <scope>NUCLEOTIDE SEQUENCE [LARGE SCALE GENOMIC DNA]</scope>
    <source>
        <strain evidence="1 2">Sa2BUA9</strain>
    </source>
</reference>
<proteinExistence type="predicted"/>